<dbReference type="InterPro" id="IPR050545">
    <property type="entry name" value="Mycobact_MmpL"/>
</dbReference>
<feature type="transmembrane region" description="Helical" evidence="6">
    <location>
        <begin position="25"/>
        <end position="45"/>
    </location>
</feature>
<dbReference type="PROSITE" id="PS50156">
    <property type="entry name" value="SSD"/>
    <property type="match status" value="2"/>
</dbReference>
<organism evidence="8 9">
    <name type="scientific">Halococcoides cellulosivorans</name>
    <dbReference type="NCBI Taxonomy" id="1679096"/>
    <lineage>
        <taxon>Archaea</taxon>
        <taxon>Methanobacteriati</taxon>
        <taxon>Methanobacteriota</taxon>
        <taxon>Stenosarchaea group</taxon>
        <taxon>Halobacteria</taxon>
        <taxon>Halobacteriales</taxon>
        <taxon>Haloarculaceae</taxon>
        <taxon>Halococcoides</taxon>
    </lineage>
</organism>
<feature type="domain" description="SSD" evidence="7">
    <location>
        <begin position="263"/>
        <end position="386"/>
    </location>
</feature>
<dbReference type="Gene3D" id="1.20.1640.10">
    <property type="entry name" value="Multidrug efflux transporter AcrB transmembrane domain"/>
    <property type="match status" value="2"/>
</dbReference>
<feature type="transmembrane region" description="Helical" evidence="6">
    <location>
        <begin position="742"/>
        <end position="759"/>
    </location>
</feature>
<feature type="transmembrane region" description="Helical" evidence="6">
    <location>
        <begin position="644"/>
        <end position="670"/>
    </location>
</feature>
<feature type="transmembrane region" description="Helical" evidence="6">
    <location>
        <begin position="779"/>
        <end position="802"/>
    </location>
</feature>
<name>A0A2R4WXK3_9EURY</name>
<feature type="transmembrane region" description="Helical" evidence="6">
    <location>
        <begin position="361"/>
        <end position="383"/>
    </location>
</feature>
<gene>
    <name evidence="8" type="ORF">HARCEL1_00335</name>
</gene>
<evidence type="ECO:0000256" key="3">
    <source>
        <dbReference type="ARBA" id="ARBA00022692"/>
    </source>
</evidence>
<keyword evidence="2" id="KW-1003">Cell membrane</keyword>
<protein>
    <submittedName>
        <fullName evidence="8">RND transporter</fullName>
    </submittedName>
</protein>
<evidence type="ECO:0000313" key="9">
    <source>
        <dbReference type="Proteomes" id="UP000244727"/>
    </source>
</evidence>
<dbReference type="RefSeq" id="WP_108380642.1">
    <property type="nucleotide sequence ID" value="NZ_CP028858.1"/>
</dbReference>
<dbReference type="AlphaFoldDB" id="A0A2R4WXK3"/>
<keyword evidence="5 6" id="KW-0472">Membrane</keyword>
<evidence type="ECO:0000256" key="5">
    <source>
        <dbReference type="ARBA" id="ARBA00023136"/>
    </source>
</evidence>
<dbReference type="PANTHER" id="PTHR33406">
    <property type="entry name" value="MEMBRANE PROTEIN MJ1562-RELATED"/>
    <property type="match status" value="1"/>
</dbReference>
<keyword evidence="9" id="KW-1185">Reference proteome</keyword>
<evidence type="ECO:0000256" key="6">
    <source>
        <dbReference type="SAM" id="Phobius"/>
    </source>
</evidence>
<feature type="transmembrane region" description="Helical" evidence="6">
    <location>
        <begin position="677"/>
        <end position="695"/>
    </location>
</feature>
<dbReference type="InterPro" id="IPR004869">
    <property type="entry name" value="MMPL_dom"/>
</dbReference>
<dbReference type="Pfam" id="PF03176">
    <property type="entry name" value="MMPL"/>
    <property type="match status" value="2"/>
</dbReference>
<dbReference type="KEGG" id="harc:HARCEL1_00335"/>
<dbReference type="InterPro" id="IPR000731">
    <property type="entry name" value="SSD"/>
</dbReference>
<accession>A0A2R4WXK3</accession>
<evidence type="ECO:0000313" key="8">
    <source>
        <dbReference type="EMBL" id="AWB26273.1"/>
    </source>
</evidence>
<comment type="subcellular location">
    <subcellularLocation>
        <location evidence="1">Cell membrane</location>
        <topology evidence="1">Multi-pass membrane protein</topology>
    </subcellularLocation>
</comment>
<dbReference type="SUPFAM" id="SSF82866">
    <property type="entry name" value="Multidrug efflux transporter AcrB transmembrane domain"/>
    <property type="match status" value="2"/>
</dbReference>
<feature type="transmembrane region" description="Helical" evidence="6">
    <location>
        <begin position="426"/>
        <end position="444"/>
    </location>
</feature>
<evidence type="ECO:0000259" key="7">
    <source>
        <dbReference type="PROSITE" id="PS50156"/>
    </source>
</evidence>
<dbReference type="EMBL" id="CP028858">
    <property type="protein sequence ID" value="AWB26273.1"/>
    <property type="molecule type" value="Genomic_DNA"/>
</dbReference>
<dbReference type="GO" id="GO:0005886">
    <property type="term" value="C:plasma membrane"/>
    <property type="evidence" value="ECO:0007669"/>
    <property type="project" value="UniProtKB-SubCell"/>
</dbReference>
<evidence type="ECO:0000256" key="4">
    <source>
        <dbReference type="ARBA" id="ARBA00022989"/>
    </source>
</evidence>
<keyword evidence="3 6" id="KW-0812">Transmembrane</keyword>
<feature type="transmembrane region" description="Helical" evidence="6">
    <location>
        <begin position="701"/>
        <end position="721"/>
    </location>
</feature>
<keyword evidence="4 6" id="KW-1133">Transmembrane helix</keyword>
<sequence>MAPIVDPERVVRAVDHQIVDRPGRIVVLFVVLTAVFASGLGGVGVESGTGRFFESVPEHDTLETVDDQFGSQFDPDDSSTQVVVTDENVLSKRALLRMLDVQAQLEADPSLRVRSVTGIASATARVLEPWATTTDAQRRAIETASPAEVRSATRTLIDRRPEITRLLSEERNLDEPRASATLLLVSHTVPEGDDAHLRTVQERVKATAESGDGDVRVFGSAIQSAGFDRAISESLGLIVPIVVVLILLFLSVAYRDPIDLALALVSLIVAIVWTFGFMGLVGIPFSLMMIAVPVLLLGVGIDFGIHAINRYREERVAGRAIDPSMRDAVRSLLVAFFVVAVTNVIGFFANVSSALAPVQEFGLVVAVGMIFTLLVFGVFLPAAKVLADRGRERFGVRQFSITPIGGEQSRLGDVLRASAVVAKRHPLVLVAIVLLVTTAAASSATNVESKFESDDFLPYADHPPQIALLPDAIAPSEFEITATSQYITETFETTNSEQVTLYVEGPMQDDHALEAVHRAGSDPPESFVREDGHAVSESILDVIDAYARENPEFAARVERNDLSGNGVPDRNLDPIYDALFASEYGDRAREYLTADRRATRVVYQVKASAGQKAVTEDTRALAADARHDAVATGNTVVFRALTEALLASAASSFLLAYGLSGVFLVAVFWLIEDRPSLGVVTMVPITVAIVLLVGAMPALGIAFNALTATILSISIGLGIDYSVHVVHRFVEEYDRRGTTHEALLVTLGGTGGGITASVVTTSGSVLCMTLAVNPILGEFGLLTGISTLFSYVTTVTILPLTLRGWTRLFG</sequence>
<feature type="domain" description="SSD" evidence="7">
    <location>
        <begin position="643"/>
        <end position="804"/>
    </location>
</feature>
<dbReference type="GeneID" id="36510908"/>
<feature type="transmembrane region" description="Helical" evidence="6">
    <location>
        <begin position="329"/>
        <end position="349"/>
    </location>
</feature>
<proteinExistence type="predicted"/>
<feature type="transmembrane region" description="Helical" evidence="6">
    <location>
        <begin position="287"/>
        <end position="308"/>
    </location>
</feature>
<reference evidence="8 9" key="1">
    <citation type="submission" date="2018-04" db="EMBL/GenBank/DDBJ databases">
        <title>Halococcoides cellulosivorans gen. nov., sp. nov., an extremely halophilic cellulose-utilizing haloarchaeon from hypersaline lakes.</title>
        <authorList>
            <person name="Sorokin D.Y."/>
            <person name="Toshchakov S.V."/>
            <person name="Samarov N.I."/>
            <person name="Korzhenkov A."/>
            <person name="Kublanov I.V."/>
        </authorList>
    </citation>
    <scope>NUCLEOTIDE SEQUENCE [LARGE SCALE GENOMIC DNA]</scope>
    <source>
        <strain evidence="8 9">HArcel1</strain>
    </source>
</reference>
<dbReference type="PANTHER" id="PTHR33406:SF13">
    <property type="entry name" value="MEMBRANE PROTEIN YDFJ"/>
    <property type="match status" value="1"/>
</dbReference>
<evidence type="ECO:0000256" key="1">
    <source>
        <dbReference type="ARBA" id="ARBA00004651"/>
    </source>
</evidence>
<dbReference type="Proteomes" id="UP000244727">
    <property type="component" value="Chromosome"/>
</dbReference>
<feature type="transmembrane region" description="Helical" evidence="6">
    <location>
        <begin position="260"/>
        <end position="281"/>
    </location>
</feature>
<feature type="transmembrane region" description="Helical" evidence="6">
    <location>
        <begin position="234"/>
        <end position="253"/>
    </location>
</feature>
<evidence type="ECO:0000256" key="2">
    <source>
        <dbReference type="ARBA" id="ARBA00022475"/>
    </source>
</evidence>